<name>A0A833SKB0_PHYIN</name>
<sequence length="359" mass="41126">MERSDAVSGAQQQGDTGASGAPGYLSSLGDGEWDPEELLSAMDDNIGHFGPELLTDPFQRKKKKKLNYDPNKARNERRFQLIELREKVKELEMKLKQMQIIQGGEKPTGLRRKKDQSSHTQSTGMSAIWKEVCIRQLEQRLRAERENVNLKKSGDASCQKLEKIAIPASVTTRYHVSGRKYSYSTYRDPYWVFEADGSSDLSIGVENSYWIAEFLVETNSPVPIHEMTQNPLLRDAMDRMRMEVFDHRIVPFGVRATGDAWWKHWNNYRGQSSEVSASNSVVESFGLEFADAMANTTATFYVQQILRRHNESHRTVIVWNAYIEPFMFKNERVSGVYFLEQSHVLIKPDAQYSAQGIQN</sequence>
<accession>A0A833SKB0</accession>
<proteinExistence type="predicted"/>
<comment type="caution">
    <text evidence="3">The sequence shown here is derived from an EMBL/GenBank/DDBJ whole genome shotgun (WGS) entry which is preliminary data.</text>
</comment>
<feature type="coiled-coil region" evidence="1">
    <location>
        <begin position="74"/>
        <end position="101"/>
    </location>
</feature>
<dbReference type="Proteomes" id="UP000602510">
    <property type="component" value="Unassembled WGS sequence"/>
</dbReference>
<keyword evidence="1" id="KW-0175">Coiled coil</keyword>
<evidence type="ECO:0000313" key="3">
    <source>
        <dbReference type="EMBL" id="KAF4029305.1"/>
    </source>
</evidence>
<dbReference type="EMBL" id="WSZM01000842">
    <property type="protein sequence ID" value="KAF4029305.1"/>
    <property type="molecule type" value="Genomic_DNA"/>
</dbReference>
<dbReference type="AlphaFoldDB" id="A0A833SKB0"/>
<dbReference type="PANTHER" id="PTHR35796">
    <property type="entry name" value="HYPOTHETICAL CYTOSOLIC PROTEIN"/>
    <property type="match status" value="1"/>
</dbReference>
<gene>
    <name evidence="3" type="ORF">GN244_ATG18976</name>
</gene>
<reference evidence="3" key="1">
    <citation type="submission" date="2020-04" db="EMBL/GenBank/DDBJ databases">
        <title>Hybrid Assembly of Korean Phytophthora infestans isolates.</title>
        <authorList>
            <person name="Prokchorchik M."/>
            <person name="Lee Y."/>
            <person name="Seo J."/>
            <person name="Cho J.-H."/>
            <person name="Park Y.-E."/>
            <person name="Jang D.-C."/>
            <person name="Im J.-S."/>
            <person name="Choi J.-G."/>
            <person name="Park H.-J."/>
            <person name="Lee G.-B."/>
            <person name="Lee Y.-G."/>
            <person name="Hong S.-Y."/>
            <person name="Cho K."/>
            <person name="Sohn K.H."/>
        </authorList>
    </citation>
    <scope>NUCLEOTIDE SEQUENCE</scope>
    <source>
        <strain evidence="3">KR_1_A1</strain>
    </source>
</reference>
<evidence type="ECO:0000256" key="2">
    <source>
        <dbReference type="SAM" id="MobiDB-lite"/>
    </source>
</evidence>
<feature type="region of interest" description="Disordered" evidence="2">
    <location>
        <begin position="1"/>
        <end position="39"/>
    </location>
</feature>
<feature type="region of interest" description="Disordered" evidence="2">
    <location>
        <begin position="102"/>
        <end position="123"/>
    </location>
</feature>
<organism evidence="3 4">
    <name type="scientific">Phytophthora infestans</name>
    <name type="common">Potato late blight agent</name>
    <name type="synonym">Botrytis infestans</name>
    <dbReference type="NCBI Taxonomy" id="4787"/>
    <lineage>
        <taxon>Eukaryota</taxon>
        <taxon>Sar</taxon>
        <taxon>Stramenopiles</taxon>
        <taxon>Oomycota</taxon>
        <taxon>Peronosporomycetes</taxon>
        <taxon>Peronosporales</taxon>
        <taxon>Peronosporaceae</taxon>
        <taxon>Phytophthora</taxon>
    </lineage>
</organism>
<evidence type="ECO:0000313" key="4">
    <source>
        <dbReference type="Proteomes" id="UP000602510"/>
    </source>
</evidence>
<keyword evidence="4" id="KW-1185">Reference proteome</keyword>
<dbReference type="PANTHER" id="PTHR35796:SF3">
    <property type="entry name" value="BHLH DOMAIN-CONTAINING PROTEIN"/>
    <property type="match status" value="1"/>
</dbReference>
<evidence type="ECO:0000256" key="1">
    <source>
        <dbReference type="SAM" id="Coils"/>
    </source>
</evidence>
<evidence type="ECO:0008006" key="5">
    <source>
        <dbReference type="Google" id="ProtNLM"/>
    </source>
</evidence>
<protein>
    <recommendedName>
        <fullName evidence="5">M96 mating-specific protein family</fullName>
    </recommendedName>
</protein>